<dbReference type="CDD" id="cd17574">
    <property type="entry name" value="REC_OmpR"/>
    <property type="match status" value="1"/>
</dbReference>
<dbReference type="RefSeq" id="WP_284099711.1">
    <property type="nucleotide sequence ID" value="NZ_JARRAF010000004.1"/>
</dbReference>
<dbReference type="EMBL" id="JARRAF010000004">
    <property type="protein sequence ID" value="MDK2123418.1"/>
    <property type="molecule type" value="Genomic_DNA"/>
</dbReference>
<keyword evidence="1 2" id="KW-0597">Phosphoprotein</keyword>
<reference evidence="4" key="1">
    <citation type="submission" date="2023-03" db="EMBL/GenBank/DDBJ databases">
        <title>Chitinimonas shenzhenensis gen. nov., sp. nov., a novel member of family Burkholderiaceae isolated from activated sludge collected in Shen Zhen, China.</title>
        <authorList>
            <person name="Wang X."/>
        </authorList>
    </citation>
    <scope>NUCLEOTIDE SEQUENCE</scope>
    <source>
        <strain evidence="4">DQS-5</strain>
    </source>
</reference>
<dbReference type="InterPro" id="IPR050595">
    <property type="entry name" value="Bact_response_regulator"/>
</dbReference>
<dbReference type="Gene3D" id="3.40.50.2300">
    <property type="match status" value="1"/>
</dbReference>
<organism evidence="4 5">
    <name type="scientific">Parachitinimonas caeni</name>
    <dbReference type="NCBI Taxonomy" id="3031301"/>
    <lineage>
        <taxon>Bacteria</taxon>
        <taxon>Pseudomonadati</taxon>
        <taxon>Pseudomonadota</taxon>
        <taxon>Betaproteobacteria</taxon>
        <taxon>Neisseriales</taxon>
        <taxon>Chitinibacteraceae</taxon>
        <taxon>Parachitinimonas</taxon>
    </lineage>
</organism>
<dbReference type="InterPro" id="IPR011006">
    <property type="entry name" value="CheY-like_superfamily"/>
</dbReference>
<evidence type="ECO:0000256" key="1">
    <source>
        <dbReference type="ARBA" id="ARBA00022553"/>
    </source>
</evidence>
<dbReference type="SMART" id="SM00448">
    <property type="entry name" value="REC"/>
    <property type="match status" value="1"/>
</dbReference>
<gene>
    <name evidence="4" type="ORF">PZA18_05060</name>
</gene>
<dbReference type="PROSITE" id="PS50110">
    <property type="entry name" value="RESPONSE_REGULATORY"/>
    <property type="match status" value="1"/>
</dbReference>
<feature type="domain" description="Response regulatory" evidence="3">
    <location>
        <begin position="4"/>
        <end position="119"/>
    </location>
</feature>
<evidence type="ECO:0000313" key="4">
    <source>
        <dbReference type="EMBL" id="MDK2123418.1"/>
    </source>
</evidence>
<dbReference type="SUPFAM" id="SSF52172">
    <property type="entry name" value="CheY-like"/>
    <property type="match status" value="1"/>
</dbReference>
<dbReference type="PANTHER" id="PTHR44591:SF3">
    <property type="entry name" value="RESPONSE REGULATORY DOMAIN-CONTAINING PROTEIN"/>
    <property type="match status" value="1"/>
</dbReference>
<evidence type="ECO:0000259" key="3">
    <source>
        <dbReference type="PROSITE" id="PS50110"/>
    </source>
</evidence>
<proteinExistence type="predicted"/>
<sequence length="365" mass="40202">MSDKILIVDDDVFIYQLMKAVLERDHQIAYAPDGRSCMEAIAVENPQLVLLDIEMAGMNGYEVCREIKAKLGDDSPAVIFVSAHCRPEDRLAAYDVGATDFVTKPLSPEELYRKVEQTLKMRSEVAALKQSASDAMGVAMSAMSDTSALGIVIQFFRRMFTLGDAQALAKAILDSMNEYGLSAAVQIRQASGNVTLNSDGRTSAMENVLLTHLGAEGKRIVDYSNRTAFNYGAISVLIKNMPMDDSGLYGKLKDYLALLVEGASERLKSMETEALSKIVDRTKEILTLIDRGYKQQQADTFEAFNTMMRDFEDALLMLGLKESQENMLVQIVQGGTQAALDAYKRGLEIDKHLATLLNELHGGGR</sequence>
<dbReference type="InterPro" id="IPR001789">
    <property type="entry name" value="Sig_transdc_resp-reg_receiver"/>
</dbReference>
<accession>A0ABT7DTN5</accession>
<protein>
    <submittedName>
        <fullName evidence="4">Response regulator</fullName>
    </submittedName>
</protein>
<dbReference type="PANTHER" id="PTHR44591">
    <property type="entry name" value="STRESS RESPONSE REGULATOR PROTEIN 1"/>
    <property type="match status" value="1"/>
</dbReference>
<name>A0ABT7DTN5_9NEIS</name>
<dbReference type="Pfam" id="PF00072">
    <property type="entry name" value="Response_reg"/>
    <property type="match status" value="1"/>
</dbReference>
<comment type="caution">
    <text evidence="4">The sequence shown here is derived from an EMBL/GenBank/DDBJ whole genome shotgun (WGS) entry which is preliminary data.</text>
</comment>
<feature type="modified residue" description="4-aspartylphosphate" evidence="2">
    <location>
        <position position="52"/>
    </location>
</feature>
<keyword evidence="5" id="KW-1185">Reference proteome</keyword>
<evidence type="ECO:0000313" key="5">
    <source>
        <dbReference type="Proteomes" id="UP001172778"/>
    </source>
</evidence>
<dbReference type="Proteomes" id="UP001172778">
    <property type="component" value="Unassembled WGS sequence"/>
</dbReference>
<evidence type="ECO:0000256" key="2">
    <source>
        <dbReference type="PROSITE-ProRule" id="PRU00169"/>
    </source>
</evidence>